<feature type="region of interest" description="Disordered" evidence="1">
    <location>
        <begin position="1"/>
        <end position="24"/>
    </location>
</feature>
<dbReference type="InterPro" id="IPR008613">
    <property type="entry name" value="Excalibur_Ca-bd_domain"/>
</dbReference>
<dbReference type="SMART" id="SM00894">
    <property type="entry name" value="Excalibur"/>
    <property type="match status" value="1"/>
</dbReference>
<evidence type="ECO:0000313" key="3">
    <source>
        <dbReference type="EMBL" id="GEL46537.1"/>
    </source>
</evidence>
<feature type="compositionally biased region" description="Low complexity" evidence="1">
    <location>
        <begin position="195"/>
        <end position="211"/>
    </location>
</feature>
<gene>
    <name evidence="3" type="ORF">CHO01_16530</name>
</gene>
<evidence type="ECO:0000256" key="1">
    <source>
        <dbReference type="SAM" id="MobiDB-lite"/>
    </source>
</evidence>
<feature type="region of interest" description="Disordered" evidence="1">
    <location>
        <begin position="239"/>
        <end position="261"/>
    </location>
</feature>
<name>A0A511FDZ2_9CELL</name>
<feature type="compositionally biased region" description="Basic and acidic residues" evidence="1">
    <location>
        <begin position="250"/>
        <end position="261"/>
    </location>
</feature>
<comment type="caution">
    <text evidence="3">The sequence shown here is derived from an EMBL/GenBank/DDBJ whole genome shotgun (WGS) entry which is preliminary data.</text>
</comment>
<feature type="domain" description="Excalibur calcium-binding" evidence="2">
    <location>
        <begin position="225"/>
        <end position="261"/>
    </location>
</feature>
<feature type="region of interest" description="Disordered" evidence="1">
    <location>
        <begin position="121"/>
        <end position="149"/>
    </location>
</feature>
<organism evidence="3 4">
    <name type="scientific">Cellulomonas hominis</name>
    <dbReference type="NCBI Taxonomy" id="156981"/>
    <lineage>
        <taxon>Bacteria</taxon>
        <taxon>Bacillati</taxon>
        <taxon>Actinomycetota</taxon>
        <taxon>Actinomycetes</taxon>
        <taxon>Micrococcales</taxon>
        <taxon>Cellulomonadaceae</taxon>
        <taxon>Cellulomonas</taxon>
    </lineage>
</organism>
<feature type="compositionally biased region" description="Low complexity" evidence="1">
    <location>
        <begin position="135"/>
        <end position="149"/>
    </location>
</feature>
<feature type="region of interest" description="Disordered" evidence="1">
    <location>
        <begin position="194"/>
        <end position="220"/>
    </location>
</feature>
<evidence type="ECO:0000313" key="4">
    <source>
        <dbReference type="Proteomes" id="UP000321723"/>
    </source>
</evidence>
<dbReference type="Proteomes" id="UP000321723">
    <property type="component" value="Unassembled WGS sequence"/>
</dbReference>
<accession>A0A511FDZ2</accession>
<dbReference type="EMBL" id="BJVQ01000018">
    <property type="protein sequence ID" value="GEL46537.1"/>
    <property type="molecule type" value="Genomic_DNA"/>
</dbReference>
<keyword evidence="4" id="KW-1185">Reference proteome</keyword>
<proteinExistence type="predicted"/>
<protein>
    <recommendedName>
        <fullName evidence="2">Excalibur calcium-binding domain-containing protein</fullName>
    </recommendedName>
</protein>
<evidence type="ECO:0000259" key="2">
    <source>
        <dbReference type="SMART" id="SM00894"/>
    </source>
</evidence>
<dbReference type="Pfam" id="PF05901">
    <property type="entry name" value="Excalibur"/>
    <property type="match status" value="1"/>
</dbReference>
<reference evidence="3 4" key="1">
    <citation type="submission" date="2019-07" db="EMBL/GenBank/DDBJ databases">
        <title>Whole genome shotgun sequence of Cellulomonas hominis NBRC 16055.</title>
        <authorList>
            <person name="Hosoyama A."/>
            <person name="Uohara A."/>
            <person name="Ohji S."/>
            <person name="Ichikawa N."/>
        </authorList>
    </citation>
    <scope>NUCLEOTIDE SEQUENCE [LARGE SCALE GENOMIC DNA]</scope>
    <source>
        <strain evidence="3 4">NBRC 16055</strain>
    </source>
</reference>
<sequence>MNPLSAGPEPADARVDGRTAAPRTQGIVVARTFNPPPDWPSAPQGWAPPPGWEPDPTWPPVPDGWDLWVEEARPAPRHRLLPLALAAVGGLVLGIVIGSGAAGAGLSDERETLAADQERLADATAAVESREEDAATAAEDAAADQAAADAASQQNVARADELAALAATLDQRSADLDATAAGLATREADVAAREAAAASRTGSSSSSSTTTSGGGSGGSSGASTYYANCDAARAAGAAPVHLGDPGYRAGLDRDGDGVGCE</sequence>
<dbReference type="AlphaFoldDB" id="A0A511FDZ2"/>